<comment type="caution">
    <text evidence="2">The sequence shown here is derived from an EMBL/GenBank/DDBJ whole genome shotgun (WGS) entry which is preliminary data.</text>
</comment>
<dbReference type="AlphaFoldDB" id="A0A0F9FZ57"/>
<proteinExistence type="predicted"/>
<feature type="transmembrane region" description="Helical" evidence="1">
    <location>
        <begin position="21"/>
        <end position="39"/>
    </location>
</feature>
<accession>A0A0F9FZ57</accession>
<keyword evidence="1" id="KW-1133">Transmembrane helix</keyword>
<evidence type="ECO:0008006" key="3">
    <source>
        <dbReference type="Google" id="ProtNLM"/>
    </source>
</evidence>
<feature type="transmembrane region" description="Helical" evidence="1">
    <location>
        <begin position="155"/>
        <end position="177"/>
    </location>
</feature>
<feature type="transmembrane region" description="Helical" evidence="1">
    <location>
        <begin position="127"/>
        <end position="143"/>
    </location>
</feature>
<name>A0A0F9FZ57_9ZZZZ</name>
<keyword evidence="1" id="KW-0812">Transmembrane</keyword>
<protein>
    <recommendedName>
        <fullName evidence="3">DUF998 domain-containing protein</fullName>
    </recommendedName>
</protein>
<organism evidence="2">
    <name type="scientific">marine sediment metagenome</name>
    <dbReference type="NCBI Taxonomy" id="412755"/>
    <lineage>
        <taxon>unclassified sequences</taxon>
        <taxon>metagenomes</taxon>
        <taxon>ecological metagenomes</taxon>
    </lineage>
</organism>
<dbReference type="EMBL" id="LAZR01021955">
    <property type="protein sequence ID" value="KKL83541.1"/>
    <property type="molecule type" value="Genomic_DNA"/>
</dbReference>
<sequence>MKLVSNFVNSIPVQTTTLVSLIAILAVFGPFISVSGGFWDTVNHLLNEPDYFWSIQHMVVYFGVSLVASAGFLGMLILIKKSVRGTLKTGIVLVVVGAAIQLVAGFADSLSHDVYGIDGLISWSHQPLELGLVLAALGGFLVLKNREHTRLKILIPFSIIAFLFFTTWLVFNFALIFGHTIQCIYIHIIFSSGCSIL</sequence>
<feature type="transmembrane region" description="Helical" evidence="1">
    <location>
        <begin position="91"/>
        <end position="107"/>
    </location>
</feature>
<reference evidence="2" key="1">
    <citation type="journal article" date="2015" name="Nature">
        <title>Complex archaea that bridge the gap between prokaryotes and eukaryotes.</title>
        <authorList>
            <person name="Spang A."/>
            <person name="Saw J.H."/>
            <person name="Jorgensen S.L."/>
            <person name="Zaremba-Niedzwiedzka K."/>
            <person name="Martijn J."/>
            <person name="Lind A.E."/>
            <person name="van Eijk R."/>
            <person name="Schleper C."/>
            <person name="Guy L."/>
            <person name="Ettema T.J."/>
        </authorList>
    </citation>
    <scope>NUCLEOTIDE SEQUENCE</scope>
</reference>
<gene>
    <name evidence="2" type="ORF">LCGC14_1973690</name>
</gene>
<feature type="transmembrane region" description="Helical" evidence="1">
    <location>
        <begin position="59"/>
        <end position="79"/>
    </location>
</feature>
<evidence type="ECO:0000313" key="2">
    <source>
        <dbReference type="EMBL" id="KKL83541.1"/>
    </source>
</evidence>
<keyword evidence="1" id="KW-0472">Membrane</keyword>
<evidence type="ECO:0000256" key="1">
    <source>
        <dbReference type="SAM" id="Phobius"/>
    </source>
</evidence>